<evidence type="ECO:0000313" key="2">
    <source>
        <dbReference type="Proteomes" id="UP001180754"/>
    </source>
</evidence>
<protein>
    <recommendedName>
        <fullName evidence="3">Secreted protein</fullName>
    </recommendedName>
</protein>
<dbReference type="EMBL" id="JAVRFD010000240">
    <property type="protein sequence ID" value="MDT0550555.1"/>
    <property type="molecule type" value="Genomic_DNA"/>
</dbReference>
<gene>
    <name evidence="1" type="ORF">RND15_49205</name>
</gene>
<dbReference type="Proteomes" id="UP001180754">
    <property type="component" value="Unassembled WGS sequence"/>
</dbReference>
<reference evidence="1" key="1">
    <citation type="submission" date="2024-05" db="EMBL/GenBank/DDBJ databases">
        <title>30 novel species of actinomycetes from the DSMZ collection.</title>
        <authorList>
            <person name="Nouioui I."/>
        </authorList>
    </citation>
    <scope>NUCLEOTIDE SEQUENCE</scope>
    <source>
        <strain evidence="1">DSM 41529</strain>
    </source>
</reference>
<name>A0ABU2XZN5_9ACTN</name>
<organism evidence="1 2">
    <name type="scientific">Streptomyces lonegramiae</name>
    <dbReference type="NCBI Taxonomy" id="3075524"/>
    <lineage>
        <taxon>Bacteria</taxon>
        <taxon>Bacillati</taxon>
        <taxon>Actinomycetota</taxon>
        <taxon>Actinomycetes</taxon>
        <taxon>Kitasatosporales</taxon>
        <taxon>Streptomycetaceae</taxon>
        <taxon>Streptomyces</taxon>
    </lineage>
</organism>
<keyword evidence="2" id="KW-1185">Reference proteome</keyword>
<proteinExistence type="predicted"/>
<feature type="non-terminal residue" evidence="1">
    <location>
        <position position="95"/>
    </location>
</feature>
<sequence>MDALADFFSGLANAFLTFSPILLTVAEIPSRTSEATFAAGLLALPRVPSFPGTATRLSRTSGLTVSTEVSESTAAGSASVASVADDAAGSLTVVP</sequence>
<accession>A0ABU2XZN5</accession>
<dbReference type="RefSeq" id="WP_311731071.1">
    <property type="nucleotide sequence ID" value="NZ_JAVRFD010000240.1"/>
</dbReference>
<comment type="caution">
    <text evidence="1">The sequence shown here is derived from an EMBL/GenBank/DDBJ whole genome shotgun (WGS) entry which is preliminary data.</text>
</comment>
<evidence type="ECO:0008006" key="3">
    <source>
        <dbReference type="Google" id="ProtNLM"/>
    </source>
</evidence>
<evidence type="ECO:0000313" key="1">
    <source>
        <dbReference type="EMBL" id="MDT0550555.1"/>
    </source>
</evidence>